<proteinExistence type="predicted"/>
<gene>
    <name evidence="2" type="ORF">ACFOET_02845</name>
</gene>
<feature type="signal peptide" evidence="1">
    <location>
        <begin position="1"/>
        <end position="24"/>
    </location>
</feature>
<organism evidence="2 3">
    <name type="scientific">Parapedobacter deserti</name>
    <dbReference type="NCBI Taxonomy" id="1912957"/>
    <lineage>
        <taxon>Bacteria</taxon>
        <taxon>Pseudomonadati</taxon>
        <taxon>Bacteroidota</taxon>
        <taxon>Sphingobacteriia</taxon>
        <taxon>Sphingobacteriales</taxon>
        <taxon>Sphingobacteriaceae</taxon>
        <taxon>Parapedobacter</taxon>
    </lineage>
</organism>
<feature type="chain" id="PRO_5045966247" description="DUF4840 domain-containing protein" evidence="1">
    <location>
        <begin position="25"/>
        <end position="174"/>
    </location>
</feature>
<evidence type="ECO:0000313" key="3">
    <source>
        <dbReference type="Proteomes" id="UP001595526"/>
    </source>
</evidence>
<keyword evidence="1" id="KW-0732">Signal</keyword>
<sequence>MKKFSLFRTLAASLCIMTAFVSCRNEYRDNDSEQTPGNVAGEITEDMGALLPALPYIAAFDETSERLIAEKNPDFDRALLTADDLAQALMTNYPEITIEVDSVSNNTLHLQIPDARYLTQQMGSSGAQMYLLEATYAFTELPGISSVNFRFEEGDHALPGTYTRERFKERSIAH</sequence>
<dbReference type="RefSeq" id="WP_379019359.1">
    <property type="nucleotide sequence ID" value="NZ_JBHRTA010000008.1"/>
</dbReference>
<evidence type="ECO:0000256" key="1">
    <source>
        <dbReference type="SAM" id="SignalP"/>
    </source>
</evidence>
<name>A0ABV7JI58_9SPHI</name>
<evidence type="ECO:0000313" key="2">
    <source>
        <dbReference type="EMBL" id="MFC3196544.1"/>
    </source>
</evidence>
<dbReference type="EMBL" id="JBHRTA010000008">
    <property type="protein sequence ID" value="MFC3196544.1"/>
    <property type="molecule type" value="Genomic_DNA"/>
</dbReference>
<keyword evidence="3" id="KW-1185">Reference proteome</keyword>
<accession>A0ABV7JI58</accession>
<dbReference type="Proteomes" id="UP001595526">
    <property type="component" value="Unassembled WGS sequence"/>
</dbReference>
<protein>
    <recommendedName>
        <fullName evidence="4">DUF4840 domain-containing protein</fullName>
    </recommendedName>
</protein>
<comment type="caution">
    <text evidence="2">The sequence shown here is derived from an EMBL/GenBank/DDBJ whole genome shotgun (WGS) entry which is preliminary data.</text>
</comment>
<evidence type="ECO:0008006" key="4">
    <source>
        <dbReference type="Google" id="ProtNLM"/>
    </source>
</evidence>
<dbReference type="PROSITE" id="PS51257">
    <property type="entry name" value="PROKAR_LIPOPROTEIN"/>
    <property type="match status" value="1"/>
</dbReference>
<reference evidence="3" key="1">
    <citation type="journal article" date="2019" name="Int. J. Syst. Evol. Microbiol.">
        <title>The Global Catalogue of Microorganisms (GCM) 10K type strain sequencing project: providing services to taxonomists for standard genome sequencing and annotation.</title>
        <authorList>
            <consortium name="The Broad Institute Genomics Platform"/>
            <consortium name="The Broad Institute Genome Sequencing Center for Infectious Disease"/>
            <person name="Wu L."/>
            <person name="Ma J."/>
        </authorList>
    </citation>
    <scope>NUCLEOTIDE SEQUENCE [LARGE SCALE GENOMIC DNA]</scope>
    <source>
        <strain evidence="3">KCTC 52416</strain>
    </source>
</reference>